<dbReference type="InterPro" id="IPR032675">
    <property type="entry name" value="LRR_dom_sf"/>
</dbReference>
<dbReference type="Proteomes" id="UP000663844">
    <property type="component" value="Unassembled WGS sequence"/>
</dbReference>
<dbReference type="EMBL" id="CAJNOG010000068">
    <property type="protein sequence ID" value="CAF0883067.1"/>
    <property type="molecule type" value="Genomic_DNA"/>
</dbReference>
<dbReference type="AlphaFoldDB" id="A0A819DBF6"/>
<sequence length="390" mass="45235">MEPCVISYLPLSFWYPPLSLDYLPSTSFSSPILTHLNINVDTFDDCLHLLDGRFRKLTTLCVNVFHMNRFSDAVYNTDKLLNLKCFSLKSRNPFHQYDKIVLPFRRMSNLEKLTLNISIESRNKIVNDTYVQHDILDYMPQLHSFTFYICTYVNLNVLSYKLSSEDIQQTLINNGQQHVRSMASYVTNIVKLPLGIRTACSIFSLPFKFDYLQDIGNHFPNIVFNYVTYLGIQDITPFEYEFFMRIARSFPLLKYLSIRNGESQKLDGVMTFSSDKCQLHSIIEYPHLAILDARFAHEDYVEQFLNEAKTFVPCLTEFKVSVGHIKAVTKDFTREETRRNCAKMKKITTTGVSKIGETCIIVPRSIREQASTITVPPERTPKLFCTMVFI</sequence>
<proteinExistence type="predicted"/>
<evidence type="ECO:0000313" key="3">
    <source>
        <dbReference type="Proteomes" id="UP000663844"/>
    </source>
</evidence>
<name>A0A819DBF6_9BILA</name>
<dbReference type="Proteomes" id="UP000663845">
    <property type="component" value="Unassembled WGS sequence"/>
</dbReference>
<evidence type="ECO:0000313" key="2">
    <source>
        <dbReference type="EMBL" id="CAF3821017.1"/>
    </source>
</evidence>
<evidence type="ECO:0000313" key="1">
    <source>
        <dbReference type="EMBL" id="CAF0883067.1"/>
    </source>
</evidence>
<protein>
    <submittedName>
        <fullName evidence="2">Uncharacterized protein</fullName>
    </submittedName>
</protein>
<dbReference type="EMBL" id="CAJOAZ010001491">
    <property type="protein sequence ID" value="CAF3821017.1"/>
    <property type="molecule type" value="Genomic_DNA"/>
</dbReference>
<reference evidence="2" key="1">
    <citation type="submission" date="2021-02" db="EMBL/GenBank/DDBJ databases">
        <authorList>
            <person name="Nowell W R."/>
        </authorList>
    </citation>
    <scope>NUCLEOTIDE SEQUENCE</scope>
</reference>
<dbReference type="Gene3D" id="3.80.10.10">
    <property type="entry name" value="Ribonuclease Inhibitor"/>
    <property type="match status" value="1"/>
</dbReference>
<accession>A0A819DBF6</accession>
<comment type="caution">
    <text evidence="2">The sequence shown here is derived from an EMBL/GenBank/DDBJ whole genome shotgun (WGS) entry which is preliminary data.</text>
</comment>
<organism evidence="2 3">
    <name type="scientific">Adineta steineri</name>
    <dbReference type="NCBI Taxonomy" id="433720"/>
    <lineage>
        <taxon>Eukaryota</taxon>
        <taxon>Metazoa</taxon>
        <taxon>Spiralia</taxon>
        <taxon>Gnathifera</taxon>
        <taxon>Rotifera</taxon>
        <taxon>Eurotatoria</taxon>
        <taxon>Bdelloidea</taxon>
        <taxon>Adinetida</taxon>
        <taxon>Adinetidae</taxon>
        <taxon>Adineta</taxon>
    </lineage>
</organism>
<gene>
    <name evidence="1" type="ORF">JYZ213_LOCUS9598</name>
    <name evidence="2" type="ORF">OXD698_LOCUS19444</name>
</gene>